<feature type="transmembrane region" description="Helical" evidence="2">
    <location>
        <begin position="317"/>
        <end position="335"/>
    </location>
</feature>
<proteinExistence type="inferred from homology"/>
<feature type="transmembrane region" description="Helical" evidence="2">
    <location>
        <begin position="347"/>
        <end position="365"/>
    </location>
</feature>
<feature type="transmembrane region" description="Helical" evidence="2">
    <location>
        <begin position="99"/>
        <end position="121"/>
    </location>
</feature>
<feature type="transmembrane region" description="Helical" evidence="2">
    <location>
        <begin position="377"/>
        <end position="400"/>
    </location>
</feature>
<keyword evidence="2" id="KW-0472">Membrane</keyword>
<name>A0A8K0JXB9_LADFU</name>
<dbReference type="OrthoDB" id="423807at2759"/>
<dbReference type="InterPro" id="IPR051843">
    <property type="entry name" value="CPA1_transporter"/>
</dbReference>
<feature type="transmembrane region" description="Helical" evidence="2">
    <location>
        <begin position="284"/>
        <end position="305"/>
    </location>
</feature>
<dbReference type="PANTHER" id="PTHR31102">
    <property type="match status" value="1"/>
</dbReference>
<evidence type="ECO:0000256" key="1">
    <source>
        <dbReference type="ARBA" id="ARBA00007367"/>
    </source>
</evidence>
<comment type="similarity">
    <text evidence="1">Belongs to the monovalent cation:proton antiporter 1 (CPA1) transporter (TC 2.A.36) family.</text>
</comment>
<keyword evidence="4" id="KW-1185">Reference proteome</keyword>
<dbReference type="GO" id="GO:0098662">
    <property type="term" value="P:inorganic cation transmembrane transport"/>
    <property type="evidence" value="ECO:0007669"/>
    <property type="project" value="TreeGrafter"/>
</dbReference>
<dbReference type="Proteomes" id="UP000792457">
    <property type="component" value="Unassembled WGS sequence"/>
</dbReference>
<accession>A0A8K0JXB9</accession>
<dbReference type="EMBL" id="KZ308187">
    <property type="protein sequence ID" value="KAG8224169.1"/>
    <property type="molecule type" value="Genomic_DNA"/>
</dbReference>
<feature type="transmembrane region" description="Helical" evidence="2">
    <location>
        <begin position="178"/>
        <end position="196"/>
    </location>
</feature>
<reference evidence="3" key="1">
    <citation type="submission" date="2013-04" db="EMBL/GenBank/DDBJ databases">
        <authorList>
            <person name="Qu J."/>
            <person name="Murali S.C."/>
            <person name="Bandaranaike D."/>
            <person name="Bellair M."/>
            <person name="Blankenburg K."/>
            <person name="Chao H."/>
            <person name="Dinh H."/>
            <person name="Doddapaneni H."/>
            <person name="Downs B."/>
            <person name="Dugan-Rocha S."/>
            <person name="Elkadiri S."/>
            <person name="Gnanaolivu R.D."/>
            <person name="Hernandez B."/>
            <person name="Javaid M."/>
            <person name="Jayaseelan J.C."/>
            <person name="Lee S."/>
            <person name="Li M."/>
            <person name="Ming W."/>
            <person name="Munidasa M."/>
            <person name="Muniz J."/>
            <person name="Nguyen L."/>
            <person name="Ongeri F."/>
            <person name="Osuji N."/>
            <person name="Pu L.-L."/>
            <person name="Puazo M."/>
            <person name="Qu C."/>
            <person name="Quiroz J."/>
            <person name="Raj R."/>
            <person name="Weissenberger G."/>
            <person name="Xin Y."/>
            <person name="Zou X."/>
            <person name="Han Y."/>
            <person name="Richards S."/>
            <person name="Worley K."/>
            <person name="Muzny D."/>
            <person name="Gibbs R."/>
        </authorList>
    </citation>
    <scope>NUCLEOTIDE SEQUENCE</scope>
    <source>
        <strain evidence="3">Sampled in the wild</strain>
    </source>
</reference>
<feature type="transmembrane region" description="Helical" evidence="2">
    <location>
        <begin position="208"/>
        <end position="233"/>
    </location>
</feature>
<evidence type="ECO:0000256" key="2">
    <source>
        <dbReference type="SAM" id="Phobius"/>
    </source>
</evidence>
<evidence type="ECO:0000313" key="3">
    <source>
        <dbReference type="EMBL" id="KAG8224169.1"/>
    </source>
</evidence>
<feature type="transmembrane region" description="Helical" evidence="2">
    <location>
        <begin position="245"/>
        <end position="272"/>
    </location>
</feature>
<dbReference type="Gene3D" id="1.20.1530.20">
    <property type="match status" value="1"/>
</dbReference>
<reference evidence="3" key="2">
    <citation type="submission" date="2017-10" db="EMBL/GenBank/DDBJ databases">
        <title>Ladona fulva Genome sequencing and assembly.</title>
        <authorList>
            <person name="Murali S."/>
            <person name="Richards S."/>
            <person name="Bandaranaike D."/>
            <person name="Bellair M."/>
            <person name="Blankenburg K."/>
            <person name="Chao H."/>
            <person name="Dinh H."/>
            <person name="Doddapaneni H."/>
            <person name="Dugan-Rocha S."/>
            <person name="Elkadiri S."/>
            <person name="Gnanaolivu R."/>
            <person name="Hernandez B."/>
            <person name="Skinner E."/>
            <person name="Javaid M."/>
            <person name="Lee S."/>
            <person name="Li M."/>
            <person name="Ming W."/>
            <person name="Munidasa M."/>
            <person name="Muniz J."/>
            <person name="Nguyen L."/>
            <person name="Hughes D."/>
            <person name="Osuji N."/>
            <person name="Pu L.-L."/>
            <person name="Puazo M."/>
            <person name="Qu C."/>
            <person name="Quiroz J."/>
            <person name="Raj R."/>
            <person name="Weissenberger G."/>
            <person name="Xin Y."/>
            <person name="Zou X."/>
            <person name="Han Y."/>
            <person name="Worley K."/>
            <person name="Muzny D."/>
            <person name="Gibbs R."/>
        </authorList>
    </citation>
    <scope>NUCLEOTIDE SEQUENCE</scope>
    <source>
        <strain evidence="3">Sampled in the wild</strain>
    </source>
</reference>
<comment type="caution">
    <text evidence="3">The sequence shown here is derived from an EMBL/GenBank/DDBJ whole genome shotgun (WGS) entry which is preliminary data.</text>
</comment>
<gene>
    <name evidence="3" type="ORF">J437_LFUL002290</name>
</gene>
<keyword evidence="2" id="KW-1133">Transmembrane helix</keyword>
<keyword evidence="2" id="KW-0812">Transmembrane</keyword>
<sequence>MENTNEIDDTISLPEYNETTKNVKIADELEEGSTKDQKERRETQCYEYIASWKIFNIGYWWWPTLDDVLWKATVVVIMLLIWGAAYASTGRLAEPGGAIFNLGIILITAHAAAVLGSYIAIPQIISMLLAGVILKNMKVIDIYGTLHKEVLGQIRCSALTLILIRAGLGLDPAALKRLGLGMICLSFIPCITELIGEAVIAHFTLKLPFLWSLLLGSTLCAVSPAVVVNYLLALKENGYGVSKGIPTLIVAAASMDDIVAISVFGIVASILFSKGSVIMRALQGPIEIVVGLVSGIILGAIATVLPHETNFEMVGAGYITSIVSSFTASLGWRICNWNEWEKPLQHGFNVAWNVMQHFLFALIGYELDFKKLDWSDTLLQISTFGAGLLVSIECCILQCISVTLSYQQKILCEQYFIPSCNWS</sequence>
<dbReference type="InterPro" id="IPR038770">
    <property type="entry name" value="Na+/solute_symporter_sf"/>
</dbReference>
<dbReference type="AlphaFoldDB" id="A0A8K0JXB9"/>
<organism evidence="3 4">
    <name type="scientific">Ladona fulva</name>
    <name type="common">Scarce chaser dragonfly</name>
    <name type="synonym">Libellula fulva</name>
    <dbReference type="NCBI Taxonomy" id="123851"/>
    <lineage>
        <taxon>Eukaryota</taxon>
        <taxon>Metazoa</taxon>
        <taxon>Ecdysozoa</taxon>
        <taxon>Arthropoda</taxon>
        <taxon>Hexapoda</taxon>
        <taxon>Insecta</taxon>
        <taxon>Pterygota</taxon>
        <taxon>Palaeoptera</taxon>
        <taxon>Odonata</taxon>
        <taxon>Epiprocta</taxon>
        <taxon>Anisoptera</taxon>
        <taxon>Libelluloidea</taxon>
        <taxon>Libellulidae</taxon>
        <taxon>Ladona</taxon>
    </lineage>
</organism>
<dbReference type="PANTHER" id="PTHR31102:SF1">
    <property type="entry name" value="CATION_H+ EXCHANGER DOMAIN-CONTAINING PROTEIN"/>
    <property type="match status" value="1"/>
</dbReference>
<feature type="transmembrane region" description="Helical" evidence="2">
    <location>
        <begin position="68"/>
        <end position="87"/>
    </location>
</feature>
<evidence type="ECO:0000313" key="4">
    <source>
        <dbReference type="Proteomes" id="UP000792457"/>
    </source>
</evidence>
<protein>
    <submittedName>
        <fullName evidence="3">Uncharacterized protein</fullName>
    </submittedName>
</protein>